<feature type="compositionally biased region" description="Polar residues" evidence="1">
    <location>
        <begin position="277"/>
        <end position="288"/>
    </location>
</feature>
<organism evidence="4 5">
    <name type="scientific">Toxocara canis</name>
    <name type="common">Canine roundworm</name>
    <dbReference type="NCBI Taxonomy" id="6265"/>
    <lineage>
        <taxon>Eukaryota</taxon>
        <taxon>Metazoa</taxon>
        <taxon>Ecdysozoa</taxon>
        <taxon>Nematoda</taxon>
        <taxon>Chromadorea</taxon>
        <taxon>Rhabditida</taxon>
        <taxon>Spirurina</taxon>
        <taxon>Ascaridomorpha</taxon>
        <taxon>Ascaridoidea</taxon>
        <taxon>Toxocaridae</taxon>
        <taxon>Toxocara</taxon>
    </lineage>
</organism>
<feature type="region of interest" description="Disordered" evidence="1">
    <location>
        <begin position="378"/>
        <end position="397"/>
    </location>
</feature>
<proteinExistence type="predicted"/>
<protein>
    <submittedName>
        <fullName evidence="5">MATH domain-containing protein</fullName>
    </submittedName>
</protein>
<feature type="compositionally biased region" description="Basic and acidic residues" evidence="1">
    <location>
        <begin position="468"/>
        <end position="486"/>
    </location>
</feature>
<reference evidence="5" key="1">
    <citation type="submission" date="2016-06" db="UniProtKB">
        <authorList>
            <consortium name="WormBaseParasite"/>
        </authorList>
    </citation>
    <scope>IDENTIFICATION</scope>
</reference>
<dbReference type="InterPro" id="IPR008974">
    <property type="entry name" value="TRAF-like"/>
</dbReference>
<dbReference type="AlphaFoldDB" id="A0A183V4K4"/>
<dbReference type="EMBL" id="UYWY01023023">
    <property type="protein sequence ID" value="VDM46995.1"/>
    <property type="molecule type" value="Genomic_DNA"/>
</dbReference>
<feature type="region of interest" description="Disordered" evidence="1">
    <location>
        <begin position="466"/>
        <end position="509"/>
    </location>
</feature>
<accession>A0A183V4K4</accession>
<dbReference type="SUPFAM" id="SSF49599">
    <property type="entry name" value="TRAF domain-like"/>
    <property type="match status" value="1"/>
</dbReference>
<evidence type="ECO:0000256" key="1">
    <source>
        <dbReference type="SAM" id="MobiDB-lite"/>
    </source>
</evidence>
<evidence type="ECO:0000313" key="5">
    <source>
        <dbReference type="WBParaSite" id="TCNE_0001567501-mRNA-1"/>
    </source>
</evidence>
<reference evidence="3 4" key="2">
    <citation type="submission" date="2018-11" db="EMBL/GenBank/DDBJ databases">
        <authorList>
            <consortium name="Pathogen Informatics"/>
        </authorList>
    </citation>
    <scope>NUCLEOTIDE SEQUENCE [LARGE SCALE GENOMIC DNA]</scope>
</reference>
<keyword evidence="4" id="KW-1185">Reference proteome</keyword>
<evidence type="ECO:0000313" key="3">
    <source>
        <dbReference type="EMBL" id="VDM46995.1"/>
    </source>
</evidence>
<dbReference type="Proteomes" id="UP000050794">
    <property type="component" value="Unassembled WGS sequence"/>
</dbReference>
<feature type="compositionally biased region" description="Polar residues" evidence="1">
    <location>
        <begin position="388"/>
        <end position="397"/>
    </location>
</feature>
<evidence type="ECO:0000259" key="2">
    <source>
        <dbReference type="Pfam" id="PF00917"/>
    </source>
</evidence>
<evidence type="ECO:0000313" key="4">
    <source>
        <dbReference type="Proteomes" id="UP000050794"/>
    </source>
</evidence>
<feature type="domain" description="MATH" evidence="2">
    <location>
        <begin position="14"/>
        <end position="75"/>
    </location>
</feature>
<gene>
    <name evidence="3" type="ORF">TCNE_LOCUS15674</name>
</gene>
<sequence>MVKTCSKAKKGETKCFGFFVECCVNGYSESWSCEADAELRLKSQKKGAANFVRKTKHTYTSKENDWGYSCFLTWEVSHMLQFVRLSVKIVLSSRLNFLELKYLSVRVDHEVMNCSRGYVKADTVMLEAFVKANCIADVRSVRCRVEGNCSNLLFTDNEYFSAEDQFDKKMKDYMALAELQSGRGQIDKAIEANAAAWGLCKDGDCHCVNELRLQRNKLIEMKLKQRIEAIERGIILFALYCSPDEGDSPLSRTTLKQAISRGAKKNSKPPSPKSRSATFHMSRNSVSDSKPVEAKSIVSSMNGAKRIAIGQDKCTKTKCPDSAEQRPKELAVEARLSEFSQNKASLEGVKASSTAVDSESVMRAKKEVVDSQMDILSTGNHESKRSRNASASVGSHQADATTMGCLRTDEWGEVLSGQKGDGESVLERIISCDDDPKRDHHACFTLLASPNSISCGRHTLSQAFLRSSESKGENTKKLDEEVKWDDGSIQPNVVVSQPCPQTEASSPHP</sequence>
<feature type="region of interest" description="Disordered" evidence="1">
    <location>
        <begin position="259"/>
        <end position="291"/>
    </location>
</feature>
<dbReference type="InterPro" id="IPR002083">
    <property type="entry name" value="MATH/TRAF_dom"/>
</dbReference>
<dbReference type="Pfam" id="PF00917">
    <property type="entry name" value="MATH"/>
    <property type="match status" value="1"/>
</dbReference>
<name>A0A183V4K4_TOXCA</name>
<dbReference type="WBParaSite" id="TCNE_0001567501-mRNA-1">
    <property type="protein sequence ID" value="TCNE_0001567501-mRNA-1"/>
    <property type="gene ID" value="TCNE_0001567501"/>
</dbReference>
<feature type="compositionally biased region" description="Polar residues" evidence="1">
    <location>
        <begin position="489"/>
        <end position="509"/>
    </location>
</feature>
<dbReference type="Gene3D" id="2.60.210.10">
    <property type="entry name" value="Apoptosis, Tumor Necrosis Factor Receptor Associated Protein 2, Chain A"/>
    <property type="match status" value="1"/>
</dbReference>